<name>A0A1G8YP37_9ACTN</name>
<proteinExistence type="predicted"/>
<dbReference type="InterPro" id="IPR029476">
    <property type="entry name" value="DNase_NucA_NucB"/>
</dbReference>
<organism evidence="2 3">
    <name type="scientific">Nonomuraea jiangxiensis</name>
    <dbReference type="NCBI Taxonomy" id="633440"/>
    <lineage>
        <taxon>Bacteria</taxon>
        <taxon>Bacillati</taxon>
        <taxon>Actinomycetota</taxon>
        <taxon>Actinomycetes</taxon>
        <taxon>Streptosporangiales</taxon>
        <taxon>Streptosporangiaceae</taxon>
        <taxon>Nonomuraea</taxon>
    </lineage>
</organism>
<evidence type="ECO:0000313" key="3">
    <source>
        <dbReference type="Proteomes" id="UP000199202"/>
    </source>
</evidence>
<dbReference type="AlphaFoldDB" id="A0A1G8YP37"/>
<evidence type="ECO:0000259" key="1">
    <source>
        <dbReference type="Pfam" id="PF14040"/>
    </source>
</evidence>
<reference evidence="2 3" key="1">
    <citation type="submission" date="2016-10" db="EMBL/GenBank/DDBJ databases">
        <authorList>
            <person name="de Groot N.N."/>
        </authorList>
    </citation>
    <scope>NUCLEOTIDE SEQUENCE [LARGE SCALE GENOMIC DNA]</scope>
    <source>
        <strain evidence="2 3">CGMCC 4.6533</strain>
    </source>
</reference>
<dbReference type="EMBL" id="FNDJ01000013">
    <property type="protein sequence ID" value="SDK04558.1"/>
    <property type="molecule type" value="Genomic_DNA"/>
</dbReference>
<gene>
    <name evidence="2" type="ORF">SAMN05421869_113334</name>
</gene>
<dbReference type="Proteomes" id="UP000199202">
    <property type="component" value="Unassembled WGS sequence"/>
</dbReference>
<dbReference type="OrthoDB" id="2751008at2"/>
<evidence type="ECO:0000313" key="2">
    <source>
        <dbReference type="EMBL" id="SDK04558.1"/>
    </source>
</evidence>
<protein>
    <submittedName>
        <fullName evidence="2">Deoxyribonuclease NucA/NucB</fullName>
    </submittedName>
</protein>
<sequence>MDAKVVGDCDEFPFSSVKDGPGWGDQNFSVRGVPLKNNRSDGWYLGVFYARYRVLLPDAPKRPNGDRFWVSVKSTPAQ</sequence>
<dbReference type="Pfam" id="PF14040">
    <property type="entry name" value="DNase_NucA_NucB"/>
    <property type="match status" value="1"/>
</dbReference>
<feature type="domain" description="Deoxyribonuclease NucA/NucB" evidence="1">
    <location>
        <begin position="8"/>
        <end position="53"/>
    </location>
</feature>
<keyword evidence="3" id="KW-1185">Reference proteome</keyword>
<accession>A0A1G8YP37</accession>
<dbReference type="RefSeq" id="WP_090937896.1">
    <property type="nucleotide sequence ID" value="NZ_FNDJ01000013.1"/>
</dbReference>